<comment type="caution">
    <text evidence="2">The sequence shown here is derived from an EMBL/GenBank/DDBJ whole genome shotgun (WGS) entry which is preliminary data.</text>
</comment>
<protein>
    <submittedName>
        <fullName evidence="2">Uncharacterized protein</fullName>
    </submittedName>
</protein>
<dbReference type="Proteomes" id="UP000314294">
    <property type="component" value="Unassembled WGS sequence"/>
</dbReference>
<proteinExistence type="predicted"/>
<reference evidence="2 3" key="1">
    <citation type="submission" date="2019-03" db="EMBL/GenBank/DDBJ databases">
        <title>First draft genome of Liparis tanakae, snailfish: a comprehensive survey of snailfish specific genes.</title>
        <authorList>
            <person name="Kim W."/>
            <person name="Song I."/>
            <person name="Jeong J.-H."/>
            <person name="Kim D."/>
            <person name="Kim S."/>
            <person name="Ryu S."/>
            <person name="Song J.Y."/>
            <person name="Lee S.K."/>
        </authorList>
    </citation>
    <scope>NUCLEOTIDE SEQUENCE [LARGE SCALE GENOMIC DNA]</scope>
    <source>
        <tissue evidence="2">Muscle</tissue>
    </source>
</reference>
<evidence type="ECO:0000256" key="1">
    <source>
        <dbReference type="SAM" id="MobiDB-lite"/>
    </source>
</evidence>
<gene>
    <name evidence="2" type="ORF">EYF80_014258</name>
</gene>
<evidence type="ECO:0000313" key="2">
    <source>
        <dbReference type="EMBL" id="TNN75446.1"/>
    </source>
</evidence>
<organism evidence="2 3">
    <name type="scientific">Liparis tanakae</name>
    <name type="common">Tanaka's snailfish</name>
    <dbReference type="NCBI Taxonomy" id="230148"/>
    <lineage>
        <taxon>Eukaryota</taxon>
        <taxon>Metazoa</taxon>
        <taxon>Chordata</taxon>
        <taxon>Craniata</taxon>
        <taxon>Vertebrata</taxon>
        <taxon>Euteleostomi</taxon>
        <taxon>Actinopterygii</taxon>
        <taxon>Neopterygii</taxon>
        <taxon>Teleostei</taxon>
        <taxon>Neoteleostei</taxon>
        <taxon>Acanthomorphata</taxon>
        <taxon>Eupercaria</taxon>
        <taxon>Perciformes</taxon>
        <taxon>Cottioidei</taxon>
        <taxon>Cottales</taxon>
        <taxon>Liparidae</taxon>
        <taxon>Liparis</taxon>
    </lineage>
</organism>
<accession>A0A4Z2IBS6</accession>
<dbReference type="EMBL" id="SRLO01000103">
    <property type="protein sequence ID" value="TNN75446.1"/>
    <property type="molecule type" value="Genomic_DNA"/>
</dbReference>
<sequence length="125" mass="13851">MVKPPGYNRKRKGRSSKIQTNKEPVKAARQTVSSQPDNSVIELRIQLQPKTMDVSLEAQTKPLATLSAFSYIPPRRTDPKESSYFNRESTTLMAARSSPPLSGSRSAESLRPGARGQAHRVTSRI</sequence>
<keyword evidence="3" id="KW-1185">Reference proteome</keyword>
<dbReference type="OrthoDB" id="8941460at2759"/>
<dbReference type="AlphaFoldDB" id="A0A4Z2IBS6"/>
<feature type="region of interest" description="Disordered" evidence="1">
    <location>
        <begin position="91"/>
        <end position="125"/>
    </location>
</feature>
<name>A0A4Z2IBS6_9TELE</name>
<feature type="region of interest" description="Disordered" evidence="1">
    <location>
        <begin position="1"/>
        <end position="37"/>
    </location>
</feature>
<evidence type="ECO:0000313" key="3">
    <source>
        <dbReference type="Proteomes" id="UP000314294"/>
    </source>
</evidence>